<dbReference type="PANTHER" id="PTHR16222:SF12">
    <property type="entry name" value="ADP-RIBOSYLGLYCOHYDROLASE-RELATED"/>
    <property type="match status" value="1"/>
</dbReference>
<dbReference type="RefSeq" id="WP_206171950.1">
    <property type="nucleotide sequence ID" value="NZ_JAAIJR010000445.1"/>
</dbReference>
<proteinExistence type="predicted"/>
<dbReference type="InterPro" id="IPR036705">
    <property type="entry name" value="Ribosyl_crysJ1_sf"/>
</dbReference>
<dbReference type="AlphaFoldDB" id="A0A6P1E7F6"/>
<feature type="non-terminal residue" evidence="1">
    <location>
        <position position="179"/>
    </location>
</feature>
<evidence type="ECO:0000313" key="2">
    <source>
        <dbReference type="Proteomes" id="UP000471640"/>
    </source>
</evidence>
<organism evidence="1 2">
    <name type="scientific">Thiorhodococcus mannitoliphagus</name>
    <dbReference type="NCBI Taxonomy" id="329406"/>
    <lineage>
        <taxon>Bacteria</taxon>
        <taxon>Pseudomonadati</taxon>
        <taxon>Pseudomonadota</taxon>
        <taxon>Gammaproteobacteria</taxon>
        <taxon>Chromatiales</taxon>
        <taxon>Chromatiaceae</taxon>
        <taxon>Thiorhodococcus</taxon>
    </lineage>
</organism>
<gene>
    <name evidence="1" type="ORF">G3480_27375</name>
</gene>
<comment type="caution">
    <text evidence="1">The sequence shown here is derived from an EMBL/GenBank/DDBJ whole genome shotgun (WGS) entry which is preliminary data.</text>
</comment>
<dbReference type="Gene3D" id="1.10.4080.10">
    <property type="entry name" value="ADP-ribosylation/Crystallin J1"/>
    <property type="match status" value="1"/>
</dbReference>
<reference evidence="1 2" key="2">
    <citation type="submission" date="2020-02" db="EMBL/GenBank/DDBJ databases">
        <title>Genome sequences of Thiorhodococcus mannitoliphagus and Thiorhodococcus minor, purple sulfur photosynthetic bacteria in the gammaproteobacterial family, Chromatiaceae.</title>
        <authorList>
            <person name="Aviles F.A."/>
            <person name="Meyer T.E."/>
            <person name="Kyndt J.A."/>
        </authorList>
    </citation>
    <scope>NUCLEOTIDE SEQUENCE [LARGE SCALE GENOMIC DNA]</scope>
    <source>
        <strain evidence="1 2">DSM 18266</strain>
    </source>
</reference>
<evidence type="ECO:0000313" key="1">
    <source>
        <dbReference type="EMBL" id="NEX23924.1"/>
    </source>
</evidence>
<dbReference type="InterPro" id="IPR005502">
    <property type="entry name" value="Ribosyl_crysJ1"/>
</dbReference>
<reference evidence="2" key="1">
    <citation type="journal article" date="2020" name="Microbiol. Resour. Announc.">
        <title>Draft Genome Sequences of Thiorhodococcus mannitoliphagus and Thiorhodococcus minor, Purple Sulfur Photosynthetic Bacteria in the Gammaproteobacterial Family Chromatiaceae.</title>
        <authorList>
            <person name="Aviles F.A."/>
            <person name="Meyer T.E."/>
            <person name="Kyndt J.A."/>
        </authorList>
    </citation>
    <scope>NUCLEOTIDE SEQUENCE [LARGE SCALE GENOMIC DNA]</scope>
    <source>
        <strain evidence="2">DSM 18266</strain>
    </source>
</reference>
<sequence length="179" mass="19149">SMALCLAESLVECAGFDAADQMRRSLRWRDQGHWSSTGRCFDIGNTVAAALERFEADGDPFAGSADPRTAGNSSLMRLAPIPLAFAQTPAEAVRLAAWMSRTTHAAPEAVDACRYLAGLIVGALQGTPKARLLEPRFAPAGVDWHTHPLSPQIDAIAAGRFKERQPPAIRGTGYVVHAL</sequence>
<dbReference type="Proteomes" id="UP000471640">
    <property type="component" value="Unassembled WGS sequence"/>
</dbReference>
<keyword evidence="1" id="KW-0378">Hydrolase</keyword>
<dbReference type="Pfam" id="PF03747">
    <property type="entry name" value="ADP_ribosyl_GH"/>
    <property type="match status" value="1"/>
</dbReference>
<dbReference type="EMBL" id="JAAIJR010000445">
    <property type="protein sequence ID" value="NEX23924.1"/>
    <property type="molecule type" value="Genomic_DNA"/>
</dbReference>
<protein>
    <submittedName>
        <fullName evidence="1">ADP-ribosylglycohydrolase family protein</fullName>
    </submittedName>
</protein>
<dbReference type="PANTHER" id="PTHR16222">
    <property type="entry name" value="ADP-RIBOSYLGLYCOHYDROLASE"/>
    <property type="match status" value="1"/>
</dbReference>
<dbReference type="GO" id="GO:0016787">
    <property type="term" value="F:hydrolase activity"/>
    <property type="evidence" value="ECO:0007669"/>
    <property type="project" value="UniProtKB-KW"/>
</dbReference>
<accession>A0A6P1E7F6</accession>
<feature type="non-terminal residue" evidence="1">
    <location>
        <position position="1"/>
    </location>
</feature>
<name>A0A6P1E7F6_9GAMM</name>
<keyword evidence="2" id="KW-1185">Reference proteome</keyword>
<dbReference type="InterPro" id="IPR050792">
    <property type="entry name" value="ADP-ribosylglycohydrolase"/>
</dbReference>
<dbReference type="SUPFAM" id="SSF101478">
    <property type="entry name" value="ADP-ribosylglycohydrolase"/>
    <property type="match status" value="1"/>
</dbReference>